<name>A0ABR7RLE0_9PROT</name>
<reference evidence="9 10" key="1">
    <citation type="journal article" date="2013" name="Int. J. Syst. Evol. Microbiol.">
        <title>Roseomonas aerophila sp. nov., isolated from air.</title>
        <authorList>
            <person name="Kim S.J."/>
            <person name="Weon H.Y."/>
            <person name="Ahn J.H."/>
            <person name="Hong S.B."/>
            <person name="Seok S.J."/>
            <person name="Whang K.S."/>
            <person name="Kwon S.W."/>
        </authorList>
    </citation>
    <scope>NUCLEOTIDE SEQUENCE [LARGE SCALE GENOMIC DNA]</scope>
    <source>
        <strain evidence="9 10">NBRC 108923</strain>
    </source>
</reference>
<evidence type="ECO:0000256" key="3">
    <source>
        <dbReference type="ARBA" id="ARBA00022475"/>
    </source>
</evidence>
<feature type="transmembrane region" description="Helical" evidence="7">
    <location>
        <begin position="138"/>
        <end position="161"/>
    </location>
</feature>
<keyword evidence="10" id="KW-1185">Reference proteome</keyword>
<keyword evidence="6 7" id="KW-0472">Membrane</keyword>
<evidence type="ECO:0000259" key="8">
    <source>
        <dbReference type="PROSITE" id="PS50928"/>
    </source>
</evidence>
<dbReference type="InterPro" id="IPR045621">
    <property type="entry name" value="BPD_transp_1_N"/>
</dbReference>
<proteinExistence type="inferred from homology"/>
<feature type="domain" description="ABC transmembrane type-1" evidence="8">
    <location>
        <begin position="98"/>
        <end position="290"/>
    </location>
</feature>
<dbReference type="PANTHER" id="PTHR43163">
    <property type="entry name" value="DIPEPTIDE TRANSPORT SYSTEM PERMEASE PROTEIN DPPB-RELATED"/>
    <property type="match status" value="1"/>
</dbReference>
<dbReference type="Pfam" id="PF00528">
    <property type="entry name" value="BPD_transp_1"/>
    <property type="match status" value="1"/>
</dbReference>
<keyword evidence="2 7" id="KW-0813">Transport</keyword>
<comment type="caution">
    <text evidence="9">The sequence shown here is derived from an EMBL/GenBank/DDBJ whole genome shotgun (WGS) entry which is preliminary data.</text>
</comment>
<dbReference type="EMBL" id="JACTVA010000017">
    <property type="protein sequence ID" value="MBC9207411.1"/>
    <property type="molecule type" value="Genomic_DNA"/>
</dbReference>
<dbReference type="CDD" id="cd06261">
    <property type="entry name" value="TM_PBP2"/>
    <property type="match status" value="1"/>
</dbReference>
<evidence type="ECO:0000256" key="4">
    <source>
        <dbReference type="ARBA" id="ARBA00022692"/>
    </source>
</evidence>
<organism evidence="9 10">
    <name type="scientific">Teichococcus aerophilus</name>
    <dbReference type="NCBI Taxonomy" id="1224513"/>
    <lineage>
        <taxon>Bacteria</taxon>
        <taxon>Pseudomonadati</taxon>
        <taxon>Pseudomonadota</taxon>
        <taxon>Alphaproteobacteria</taxon>
        <taxon>Acetobacterales</taxon>
        <taxon>Roseomonadaceae</taxon>
        <taxon>Roseomonas</taxon>
    </lineage>
</organism>
<evidence type="ECO:0000256" key="1">
    <source>
        <dbReference type="ARBA" id="ARBA00004651"/>
    </source>
</evidence>
<dbReference type="SUPFAM" id="SSF161098">
    <property type="entry name" value="MetI-like"/>
    <property type="match status" value="1"/>
</dbReference>
<keyword evidence="3" id="KW-1003">Cell membrane</keyword>
<sequence length="303" mass="31810">MRAFLPLGISLLRALVLVATITFIVFLLIRAVPGDVVDVLAAQGDLTPAQQAALRVDLGLDGTVAEQFLRWLRQAVAGDLGQSVRFGRPVIGMVEQAIPSTIVFAAAAFSFGLCLALVLALGALMAPRSPLPALVEAINLWSIAVPTFVAGMAAILVFSIWLGWLPVIGNMVAPVVILGLDIAGQLAKPLLEELREARLAPHVRAARARGIHPVLVAARYVLPKTVPVLLALSSISLASLIGGTMTMEALFGLPGLGSLVLNAVSGRDYPVLQAVVMVLALGVVLINAVADLARRLTDPRMRA</sequence>
<dbReference type="Proteomes" id="UP000626026">
    <property type="component" value="Unassembled WGS sequence"/>
</dbReference>
<protein>
    <submittedName>
        <fullName evidence="9">ABC transporter permease</fullName>
    </submittedName>
</protein>
<feature type="transmembrane region" description="Helical" evidence="7">
    <location>
        <begin position="228"/>
        <end position="251"/>
    </location>
</feature>
<dbReference type="Gene3D" id="1.10.3720.10">
    <property type="entry name" value="MetI-like"/>
    <property type="match status" value="1"/>
</dbReference>
<feature type="transmembrane region" description="Helical" evidence="7">
    <location>
        <begin position="102"/>
        <end position="126"/>
    </location>
</feature>
<gene>
    <name evidence="9" type="ORF">IBL26_11240</name>
</gene>
<dbReference type="RefSeq" id="WP_187784581.1">
    <property type="nucleotide sequence ID" value="NZ_JACTVA010000017.1"/>
</dbReference>
<evidence type="ECO:0000313" key="9">
    <source>
        <dbReference type="EMBL" id="MBC9207411.1"/>
    </source>
</evidence>
<evidence type="ECO:0000313" key="10">
    <source>
        <dbReference type="Proteomes" id="UP000626026"/>
    </source>
</evidence>
<comment type="similarity">
    <text evidence="7">Belongs to the binding-protein-dependent transport system permease family.</text>
</comment>
<evidence type="ECO:0000256" key="6">
    <source>
        <dbReference type="ARBA" id="ARBA00023136"/>
    </source>
</evidence>
<comment type="subcellular location">
    <subcellularLocation>
        <location evidence="1 7">Cell membrane</location>
        <topology evidence="1 7">Multi-pass membrane protein</topology>
    </subcellularLocation>
</comment>
<feature type="transmembrane region" description="Helical" evidence="7">
    <location>
        <begin position="271"/>
        <end position="293"/>
    </location>
</feature>
<dbReference type="PROSITE" id="PS50928">
    <property type="entry name" value="ABC_TM1"/>
    <property type="match status" value="1"/>
</dbReference>
<dbReference type="InterPro" id="IPR035906">
    <property type="entry name" value="MetI-like_sf"/>
</dbReference>
<keyword evidence="4 7" id="KW-0812">Transmembrane</keyword>
<evidence type="ECO:0000256" key="2">
    <source>
        <dbReference type="ARBA" id="ARBA00022448"/>
    </source>
</evidence>
<accession>A0ABR7RLE0</accession>
<evidence type="ECO:0000256" key="7">
    <source>
        <dbReference type="RuleBase" id="RU363032"/>
    </source>
</evidence>
<dbReference type="Pfam" id="PF19300">
    <property type="entry name" value="BPD_transp_1_N"/>
    <property type="match status" value="1"/>
</dbReference>
<dbReference type="PANTHER" id="PTHR43163:SF6">
    <property type="entry name" value="DIPEPTIDE TRANSPORT SYSTEM PERMEASE PROTEIN DPPB-RELATED"/>
    <property type="match status" value="1"/>
</dbReference>
<dbReference type="InterPro" id="IPR000515">
    <property type="entry name" value="MetI-like"/>
</dbReference>
<evidence type="ECO:0000256" key="5">
    <source>
        <dbReference type="ARBA" id="ARBA00022989"/>
    </source>
</evidence>
<keyword evidence="5 7" id="KW-1133">Transmembrane helix</keyword>
<feature type="transmembrane region" description="Helical" evidence="7">
    <location>
        <begin position="12"/>
        <end position="32"/>
    </location>
</feature>